<dbReference type="GO" id="GO:0005886">
    <property type="term" value="C:plasma membrane"/>
    <property type="evidence" value="ECO:0007669"/>
    <property type="project" value="UniProtKB-SubCell"/>
</dbReference>
<evidence type="ECO:0000256" key="7">
    <source>
        <dbReference type="ARBA" id="ARBA00023284"/>
    </source>
</evidence>
<evidence type="ECO:0000256" key="6">
    <source>
        <dbReference type="ARBA" id="ARBA00023136"/>
    </source>
</evidence>
<comment type="subcellular location">
    <subcellularLocation>
        <location evidence="1">Cell membrane</location>
        <topology evidence="1">Multi-pass membrane protein</topology>
    </subcellularLocation>
</comment>
<proteinExistence type="predicted"/>
<dbReference type="Pfam" id="PF02600">
    <property type="entry name" value="DsbB"/>
    <property type="match status" value="1"/>
</dbReference>
<evidence type="ECO:0000313" key="10">
    <source>
        <dbReference type="Proteomes" id="UP000321764"/>
    </source>
</evidence>
<keyword evidence="5 8" id="KW-1133">Transmembrane helix</keyword>
<protein>
    <submittedName>
        <fullName evidence="9">Disulfide bond formation protein B</fullName>
    </submittedName>
</protein>
<keyword evidence="7" id="KW-0676">Redox-active center</keyword>
<gene>
    <name evidence="9" type="ORF">FME95_09875</name>
</gene>
<reference evidence="9 10" key="1">
    <citation type="submission" date="2019-07" db="EMBL/GenBank/DDBJ databases">
        <title>Reinekea sp. strain SSH23 genome sequencing and assembly.</title>
        <authorList>
            <person name="Kim I."/>
        </authorList>
    </citation>
    <scope>NUCLEOTIDE SEQUENCE [LARGE SCALE GENOMIC DNA]</scope>
    <source>
        <strain evidence="9 10">SSH23</strain>
    </source>
</reference>
<evidence type="ECO:0000256" key="8">
    <source>
        <dbReference type="SAM" id="Phobius"/>
    </source>
</evidence>
<dbReference type="Gene3D" id="1.20.1550.10">
    <property type="entry name" value="DsbB-like"/>
    <property type="match status" value="1"/>
</dbReference>
<dbReference type="InterPro" id="IPR003752">
    <property type="entry name" value="DiS_bond_form_DsbB/BdbC"/>
</dbReference>
<evidence type="ECO:0000256" key="1">
    <source>
        <dbReference type="ARBA" id="ARBA00004651"/>
    </source>
</evidence>
<keyword evidence="2" id="KW-1003">Cell membrane</keyword>
<dbReference type="InterPro" id="IPR050183">
    <property type="entry name" value="DsbB"/>
</dbReference>
<accession>A0A5C8ZCE8</accession>
<dbReference type="SUPFAM" id="SSF158442">
    <property type="entry name" value="DsbB-like"/>
    <property type="match status" value="1"/>
</dbReference>
<keyword evidence="10" id="KW-1185">Reference proteome</keyword>
<keyword evidence="3 8" id="KW-0812">Transmembrane</keyword>
<feature type="transmembrane region" description="Helical" evidence="8">
    <location>
        <begin position="12"/>
        <end position="33"/>
    </location>
</feature>
<keyword evidence="4" id="KW-0813">Transport</keyword>
<dbReference type="PANTHER" id="PTHR36570:SF2">
    <property type="entry name" value="DISULFIDE BOND FORMATION PROTEIN B"/>
    <property type="match status" value="1"/>
</dbReference>
<keyword evidence="6 8" id="KW-0472">Membrane</keyword>
<evidence type="ECO:0000256" key="3">
    <source>
        <dbReference type="ARBA" id="ARBA00022692"/>
    </source>
</evidence>
<feature type="transmembrane region" description="Helical" evidence="8">
    <location>
        <begin position="45"/>
        <end position="65"/>
    </location>
</feature>
<evidence type="ECO:0000256" key="5">
    <source>
        <dbReference type="ARBA" id="ARBA00022989"/>
    </source>
</evidence>
<dbReference type="EMBL" id="VKAD01000001">
    <property type="protein sequence ID" value="TXR54818.1"/>
    <property type="molecule type" value="Genomic_DNA"/>
</dbReference>
<dbReference type="GO" id="GO:0006457">
    <property type="term" value="P:protein folding"/>
    <property type="evidence" value="ECO:0007669"/>
    <property type="project" value="InterPro"/>
</dbReference>
<sequence>MLRLLSSFVHSRGYWFAVLAVGVGIEAVALYYQHVLGEPPCALCIQSRAFVLLGVLFGLLGVVGARLSLLRYAAQLGLIVSLGFLWRVSREAVLVERGLMESTCGMDPGFPSWLPLDQWLPQVFEVWTMCGYTPDFIFGMTMGEGLLYGTVTLFFIAAAALLVQLLTSLGFRRMA</sequence>
<evidence type="ECO:0000256" key="4">
    <source>
        <dbReference type="ARBA" id="ARBA00022982"/>
    </source>
</evidence>
<organism evidence="9 10">
    <name type="scientific">Reinekea thalattae</name>
    <dbReference type="NCBI Taxonomy" id="2593301"/>
    <lineage>
        <taxon>Bacteria</taxon>
        <taxon>Pseudomonadati</taxon>
        <taxon>Pseudomonadota</taxon>
        <taxon>Gammaproteobacteria</taxon>
        <taxon>Oceanospirillales</taxon>
        <taxon>Saccharospirillaceae</taxon>
        <taxon>Reinekea</taxon>
    </lineage>
</organism>
<dbReference type="PANTHER" id="PTHR36570">
    <property type="entry name" value="DISULFIDE BOND FORMATION PROTEIN B"/>
    <property type="match status" value="1"/>
</dbReference>
<dbReference type="InterPro" id="IPR023380">
    <property type="entry name" value="DsbB-like_sf"/>
</dbReference>
<evidence type="ECO:0000313" key="9">
    <source>
        <dbReference type="EMBL" id="TXR54818.1"/>
    </source>
</evidence>
<evidence type="ECO:0000256" key="2">
    <source>
        <dbReference type="ARBA" id="ARBA00022475"/>
    </source>
</evidence>
<dbReference type="Proteomes" id="UP000321764">
    <property type="component" value="Unassembled WGS sequence"/>
</dbReference>
<dbReference type="AlphaFoldDB" id="A0A5C8ZCE8"/>
<dbReference type="RefSeq" id="WP_147714217.1">
    <property type="nucleotide sequence ID" value="NZ_VKAD01000001.1"/>
</dbReference>
<name>A0A5C8ZCE8_9GAMM</name>
<comment type="caution">
    <text evidence="9">The sequence shown here is derived from an EMBL/GenBank/DDBJ whole genome shotgun (WGS) entry which is preliminary data.</text>
</comment>
<keyword evidence="4" id="KW-0249">Electron transport</keyword>
<dbReference type="OrthoDB" id="3711263at2"/>
<dbReference type="GO" id="GO:0015035">
    <property type="term" value="F:protein-disulfide reductase activity"/>
    <property type="evidence" value="ECO:0007669"/>
    <property type="project" value="InterPro"/>
</dbReference>
<feature type="transmembrane region" description="Helical" evidence="8">
    <location>
        <begin position="146"/>
        <end position="171"/>
    </location>
</feature>